<accession>S3ZVS3</accession>
<dbReference type="EMBL" id="AOPZ01000228">
    <property type="protein sequence ID" value="EPH42505.1"/>
    <property type="molecule type" value="Genomic_DNA"/>
</dbReference>
<organism evidence="1 2">
    <name type="scientific">Streptomyces aurantiacus JA 4570</name>
    <dbReference type="NCBI Taxonomy" id="1286094"/>
    <lineage>
        <taxon>Bacteria</taxon>
        <taxon>Bacillati</taxon>
        <taxon>Actinomycetota</taxon>
        <taxon>Actinomycetes</taxon>
        <taxon>Kitasatosporales</taxon>
        <taxon>Streptomycetaceae</taxon>
        <taxon>Streptomyces</taxon>
        <taxon>Streptomyces aurantiacus group</taxon>
    </lineage>
</organism>
<evidence type="ECO:0000313" key="1">
    <source>
        <dbReference type="EMBL" id="EPH42505.1"/>
    </source>
</evidence>
<protein>
    <submittedName>
        <fullName evidence="1">Uncharacterized protein</fullName>
    </submittedName>
</protein>
<proteinExistence type="predicted"/>
<dbReference type="Proteomes" id="UP000014629">
    <property type="component" value="Unassembled WGS sequence"/>
</dbReference>
<dbReference type="PATRIC" id="fig|1286094.4.peg.4442"/>
<evidence type="ECO:0000313" key="2">
    <source>
        <dbReference type="Proteomes" id="UP000014629"/>
    </source>
</evidence>
<sequence length="32" mass="3156">MRRPGAARALGCAGRGAAARVIYSGDVRPAAG</sequence>
<reference evidence="1 2" key="1">
    <citation type="submission" date="2013-02" db="EMBL/GenBank/DDBJ databases">
        <title>Draft Genome Sequence of Streptomyces aurantiacus, Which Produces Setomimycin.</title>
        <authorList>
            <person name="Gruening B.A."/>
            <person name="Praeg A."/>
            <person name="Erxleben A."/>
            <person name="Guenther S."/>
            <person name="Mueller M."/>
        </authorList>
    </citation>
    <scope>NUCLEOTIDE SEQUENCE [LARGE SCALE GENOMIC DNA]</scope>
    <source>
        <strain evidence="1 2">JA 4570</strain>
    </source>
</reference>
<gene>
    <name evidence="1" type="ORF">STRAU_4496</name>
</gene>
<dbReference type="AlphaFoldDB" id="S3ZVS3"/>
<comment type="caution">
    <text evidence="1">The sequence shown here is derived from an EMBL/GenBank/DDBJ whole genome shotgun (WGS) entry which is preliminary data.</text>
</comment>
<keyword evidence="2" id="KW-1185">Reference proteome</keyword>
<name>S3ZVS3_9ACTN</name>